<comment type="caution">
    <text evidence="2">The sequence shown here is derived from an EMBL/GenBank/DDBJ whole genome shotgun (WGS) entry which is preliminary data.</text>
</comment>
<dbReference type="PANTHER" id="PTHR20858:SF17">
    <property type="entry name" value="HYDROXYMETHYLPYRIMIDINE_PHOSPHOMETHYLPYRIMIDINE KINASE THI20-RELATED"/>
    <property type="match status" value="1"/>
</dbReference>
<feature type="domain" description="Pyridoxamine kinase/Phosphomethylpyrimidine kinase" evidence="1">
    <location>
        <begin position="32"/>
        <end position="273"/>
    </location>
</feature>
<accession>A0A2H3NQM4</accession>
<dbReference type="Proteomes" id="UP000221024">
    <property type="component" value="Unassembled WGS sequence"/>
</dbReference>
<dbReference type="PANTHER" id="PTHR20858">
    <property type="entry name" value="PHOSPHOMETHYLPYRIMIDINE KINASE"/>
    <property type="match status" value="1"/>
</dbReference>
<reference evidence="2 3" key="1">
    <citation type="submission" date="2017-10" db="EMBL/GenBank/DDBJ databases">
        <title>Draft genome of Longimonas halophila.</title>
        <authorList>
            <person name="Goh K.M."/>
            <person name="Shamsir M.S."/>
            <person name="Lim S.W."/>
        </authorList>
    </citation>
    <scope>NUCLEOTIDE SEQUENCE [LARGE SCALE GENOMIC DNA]</scope>
    <source>
        <strain evidence="2 3">KCTC 42399</strain>
    </source>
</reference>
<dbReference type="GO" id="GO:0005829">
    <property type="term" value="C:cytosol"/>
    <property type="evidence" value="ECO:0007669"/>
    <property type="project" value="TreeGrafter"/>
</dbReference>
<dbReference type="InterPro" id="IPR013749">
    <property type="entry name" value="PM/HMP-P_kinase-1"/>
</dbReference>
<evidence type="ECO:0000313" key="2">
    <source>
        <dbReference type="EMBL" id="PEN09543.1"/>
    </source>
</evidence>
<dbReference type="Gene3D" id="3.40.1190.20">
    <property type="match status" value="1"/>
</dbReference>
<dbReference type="SUPFAM" id="SSF53613">
    <property type="entry name" value="Ribokinase-like"/>
    <property type="match status" value="1"/>
</dbReference>
<dbReference type="GO" id="GO:0009228">
    <property type="term" value="P:thiamine biosynthetic process"/>
    <property type="evidence" value="ECO:0007669"/>
    <property type="project" value="TreeGrafter"/>
</dbReference>
<sequence>MTCVLPVDSDSGSTTPFAPLLFNALYTGLARGLNADIRATQAVGGVPLSLCTSHIVASHGVVTDVLNVPSDTVHAQIEHLLSSDTPDHIVPNAAKIGIVGATPSVRAVAHLLDHEAFTGPSILDVTLSGPSGEDIAEPSTTESLVNIMNRVSLVSVRRRDAELVAGMEIPTLDDAQVAVQRISQQGASAVLLRCGRLPTHFFEREGEPPNFALDLLWYEGEMALFEAPFVETSASISGRSSAYLVDVLHRLHQGAALTDAVQASKRRLADTLNQIRSVDEAQASPRFFAAFESHEGAPVHE</sequence>
<dbReference type="AlphaFoldDB" id="A0A2H3NQM4"/>
<keyword evidence="3" id="KW-1185">Reference proteome</keyword>
<organism evidence="2 3">
    <name type="scientific">Longimonas halophila</name>
    <dbReference type="NCBI Taxonomy" id="1469170"/>
    <lineage>
        <taxon>Bacteria</taxon>
        <taxon>Pseudomonadati</taxon>
        <taxon>Rhodothermota</taxon>
        <taxon>Rhodothermia</taxon>
        <taxon>Rhodothermales</taxon>
        <taxon>Salisaetaceae</taxon>
        <taxon>Longimonas</taxon>
    </lineage>
</organism>
<dbReference type="GO" id="GO:0008902">
    <property type="term" value="F:hydroxymethylpyrimidine kinase activity"/>
    <property type="evidence" value="ECO:0007669"/>
    <property type="project" value="TreeGrafter"/>
</dbReference>
<evidence type="ECO:0000313" key="3">
    <source>
        <dbReference type="Proteomes" id="UP000221024"/>
    </source>
</evidence>
<protein>
    <recommendedName>
        <fullName evidence="1">Pyridoxamine kinase/Phosphomethylpyrimidine kinase domain-containing protein</fullName>
    </recommendedName>
</protein>
<evidence type="ECO:0000259" key="1">
    <source>
        <dbReference type="Pfam" id="PF08543"/>
    </source>
</evidence>
<dbReference type="OrthoDB" id="1496232at2"/>
<dbReference type="InterPro" id="IPR029056">
    <property type="entry name" value="Ribokinase-like"/>
</dbReference>
<gene>
    <name evidence="2" type="ORF">CRI93_02085</name>
</gene>
<dbReference type="Pfam" id="PF08543">
    <property type="entry name" value="Phos_pyr_kin"/>
    <property type="match status" value="1"/>
</dbReference>
<proteinExistence type="predicted"/>
<dbReference type="GO" id="GO:0008972">
    <property type="term" value="F:phosphomethylpyrimidine kinase activity"/>
    <property type="evidence" value="ECO:0007669"/>
    <property type="project" value="TreeGrafter"/>
</dbReference>
<dbReference type="EMBL" id="PDEP01000001">
    <property type="protein sequence ID" value="PEN09543.1"/>
    <property type="molecule type" value="Genomic_DNA"/>
</dbReference>
<name>A0A2H3NQM4_9BACT</name>